<evidence type="ECO:0000256" key="11">
    <source>
        <dbReference type="ARBA" id="ARBA00047594"/>
    </source>
</evidence>
<comment type="caution">
    <text evidence="13">The sequence shown here is derived from an EMBL/GenBank/DDBJ whole genome shotgun (WGS) entry which is preliminary data.</text>
</comment>
<feature type="transmembrane region" description="Helical" evidence="12">
    <location>
        <begin position="42"/>
        <end position="61"/>
    </location>
</feature>
<evidence type="ECO:0000256" key="10">
    <source>
        <dbReference type="ARBA" id="ARBA00032707"/>
    </source>
</evidence>
<dbReference type="PANTHER" id="PTHR30622">
    <property type="entry name" value="UNDECAPRENYL-DIPHOSPHATASE"/>
    <property type="match status" value="1"/>
</dbReference>
<protein>
    <recommendedName>
        <fullName evidence="4">Undecaprenyl-diphosphatase</fullName>
        <ecNumber evidence="3">3.6.1.27</ecNumber>
    </recommendedName>
    <alternativeName>
        <fullName evidence="10">Undecaprenyl pyrophosphate phosphatase</fullName>
    </alternativeName>
</protein>
<evidence type="ECO:0000256" key="12">
    <source>
        <dbReference type="SAM" id="Phobius"/>
    </source>
</evidence>
<evidence type="ECO:0000256" key="1">
    <source>
        <dbReference type="ARBA" id="ARBA00004651"/>
    </source>
</evidence>
<comment type="similarity">
    <text evidence="2">Belongs to the UppP family.</text>
</comment>
<dbReference type="GO" id="GO:0005886">
    <property type="term" value="C:plasma membrane"/>
    <property type="evidence" value="ECO:0007669"/>
    <property type="project" value="UniProtKB-SubCell"/>
</dbReference>
<accession>A0A2D6M1F0</accession>
<keyword evidence="9 12" id="KW-0472">Membrane</keyword>
<dbReference type="AlphaFoldDB" id="A0A2D6M1F0"/>
<dbReference type="EMBL" id="NZBU01000009">
    <property type="protein sequence ID" value="MAG22246.1"/>
    <property type="molecule type" value="Genomic_DNA"/>
</dbReference>
<comment type="subcellular location">
    <subcellularLocation>
        <location evidence="1">Cell membrane</location>
        <topology evidence="1">Multi-pass membrane protein</topology>
    </subcellularLocation>
</comment>
<evidence type="ECO:0000256" key="9">
    <source>
        <dbReference type="ARBA" id="ARBA00023136"/>
    </source>
</evidence>
<evidence type="ECO:0000256" key="7">
    <source>
        <dbReference type="ARBA" id="ARBA00022801"/>
    </source>
</evidence>
<evidence type="ECO:0000313" key="14">
    <source>
        <dbReference type="Proteomes" id="UP000226592"/>
    </source>
</evidence>
<evidence type="ECO:0000256" key="2">
    <source>
        <dbReference type="ARBA" id="ARBA00010621"/>
    </source>
</evidence>
<keyword evidence="6 12" id="KW-0812">Transmembrane</keyword>
<feature type="transmembrane region" description="Helical" evidence="12">
    <location>
        <begin position="104"/>
        <end position="122"/>
    </location>
</feature>
<dbReference type="Pfam" id="PF02673">
    <property type="entry name" value="BacA"/>
    <property type="match status" value="1"/>
</dbReference>
<sequence length="248" mass="26680">MDLIQALFLGLLQGVTEWLPISSQGQVMVAALSLFGVTAEEAFRHAITLHIGTLIAATVYFRKELVEIVLLKDKPLLKFFLTALIGSAITAIPIYLVFKGVMGDTFLVMLLVGAALILIGIIQFKKKIAQGKENVGHGFLTGLAQGIAVIPGISRSGITTAVLLMEDFDPEQAFRLSFLLSIPSVFAAEVVFATIEGISFEPNMLIAIAVAAIVGYASIDFLINIARKINFSIFCIVFGLAYIALAFI</sequence>
<dbReference type="GO" id="GO:0050380">
    <property type="term" value="F:undecaprenyl-diphosphatase activity"/>
    <property type="evidence" value="ECO:0007669"/>
    <property type="project" value="UniProtKB-EC"/>
</dbReference>
<keyword evidence="7" id="KW-0378">Hydrolase</keyword>
<name>A0A2D6M1F0_9ARCH</name>
<evidence type="ECO:0000313" key="13">
    <source>
        <dbReference type="EMBL" id="MAG22246.1"/>
    </source>
</evidence>
<dbReference type="EC" id="3.6.1.27" evidence="3"/>
<evidence type="ECO:0000256" key="5">
    <source>
        <dbReference type="ARBA" id="ARBA00022475"/>
    </source>
</evidence>
<evidence type="ECO:0000256" key="3">
    <source>
        <dbReference type="ARBA" id="ARBA00012374"/>
    </source>
</evidence>
<keyword evidence="8 12" id="KW-1133">Transmembrane helix</keyword>
<dbReference type="PANTHER" id="PTHR30622:SF2">
    <property type="entry name" value="UNDECAPRENYL-DIPHOSPHATASE"/>
    <property type="match status" value="1"/>
</dbReference>
<keyword evidence="5" id="KW-1003">Cell membrane</keyword>
<evidence type="ECO:0000256" key="4">
    <source>
        <dbReference type="ARBA" id="ARBA00021581"/>
    </source>
</evidence>
<gene>
    <name evidence="13" type="ORF">CL943_02995</name>
</gene>
<dbReference type="Proteomes" id="UP000226592">
    <property type="component" value="Unassembled WGS sequence"/>
</dbReference>
<organism evidence="13 14">
    <name type="scientific">Candidatus Iainarchaeum sp</name>
    <dbReference type="NCBI Taxonomy" id="3101447"/>
    <lineage>
        <taxon>Archaea</taxon>
        <taxon>Candidatus Iainarchaeota</taxon>
        <taxon>Candidatus Iainarchaeia</taxon>
        <taxon>Candidatus Iainarchaeales</taxon>
        <taxon>Candidatus Iainarchaeaceae</taxon>
        <taxon>Candidatus Iainarchaeum</taxon>
    </lineage>
</organism>
<evidence type="ECO:0000256" key="6">
    <source>
        <dbReference type="ARBA" id="ARBA00022692"/>
    </source>
</evidence>
<comment type="catalytic activity">
    <reaction evidence="11">
        <text>di-trans,octa-cis-undecaprenyl diphosphate + H2O = di-trans,octa-cis-undecaprenyl phosphate + phosphate + H(+)</text>
        <dbReference type="Rhea" id="RHEA:28094"/>
        <dbReference type="ChEBI" id="CHEBI:15377"/>
        <dbReference type="ChEBI" id="CHEBI:15378"/>
        <dbReference type="ChEBI" id="CHEBI:43474"/>
        <dbReference type="ChEBI" id="CHEBI:58405"/>
        <dbReference type="ChEBI" id="CHEBI:60392"/>
        <dbReference type="EC" id="3.6.1.27"/>
    </reaction>
</comment>
<proteinExistence type="inferred from homology"/>
<feature type="transmembrane region" description="Helical" evidence="12">
    <location>
        <begin position="229"/>
        <end position="247"/>
    </location>
</feature>
<feature type="transmembrane region" description="Helical" evidence="12">
    <location>
        <begin position="204"/>
        <end position="223"/>
    </location>
</feature>
<evidence type="ECO:0000256" key="8">
    <source>
        <dbReference type="ARBA" id="ARBA00022989"/>
    </source>
</evidence>
<feature type="transmembrane region" description="Helical" evidence="12">
    <location>
        <begin position="76"/>
        <end position="98"/>
    </location>
</feature>
<feature type="transmembrane region" description="Helical" evidence="12">
    <location>
        <begin position="134"/>
        <end position="153"/>
    </location>
</feature>
<reference evidence="14" key="1">
    <citation type="submission" date="2017-09" db="EMBL/GenBank/DDBJ databases">
        <title>The Reconstruction of 2,631 Draft Metagenome-Assembled Genomes from the Global Oceans.</title>
        <authorList>
            <person name="Tully B.J."/>
            <person name="Graham E.D."/>
            <person name="Heidelberg J.F."/>
        </authorList>
    </citation>
    <scope>NUCLEOTIDE SEQUENCE [LARGE SCALE GENOMIC DNA]</scope>
</reference>
<feature type="transmembrane region" description="Helical" evidence="12">
    <location>
        <begin position="173"/>
        <end position="192"/>
    </location>
</feature>
<dbReference type="InterPro" id="IPR003824">
    <property type="entry name" value="UppP"/>
</dbReference>